<proteinExistence type="predicted"/>
<dbReference type="PROSITE" id="PS51257">
    <property type="entry name" value="PROKAR_LIPOPROTEIN"/>
    <property type="match status" value="1"/>
</dbReference>
<name>C7XX70_9LACO</name>
<reference evidence="1 2" key="1">
    <citation type="submission" date="2009-06" db="EMBL/GenBank/DDBJ databases">
        <title>The Genome Sequence of Lactobacillus coleohominis strain 101-4-CHN.</title>
        <authorList>
            <consortium name="The Broad Institute Genome Sequencing Platform"/>
            <person name="Ward D."/>
            <person name="Young S.K."/>
            <person name="Zeng Q."/>
            <person name="Koehrsen M."/>
            <person name="Alvarado L."/>
            <person name="Berlin A."/>
            <person name="Borenstein D."/>
            <person name="Chen Z."/>
            <person name="Engels R."/>
            <person name="Freedman E."/>
            <person name="Gellesch M."/>
            <person name="Goldberg J."/>
            <person name="Griggs A."/>
            <person name="Gujja S."/>
            <person name="Heiman D."/>
            <person name="Hepburn T."/>
            <person name="Howarth C."/>
            <person name="Jen D."/>
            <person name="Larson L."/>
            <person name="Lewis B."/>
            <person name="Mehta T."/>
            <person name="Park D."/>
            <person name="Pearson M."/>
            <person name="Roberts A."/>
            <person name="Saif S."/>
            <person name="Shea T."/>
            <person name="Shenoy N."/>
            <person name="Sisk P."/>
            <person name="Stolte C."/>
            <person name="Sykes S."/>
            <person name="Walk T."/>
            <person name="White J."/>
            <person name="Yandava C."/>
            <person name="Liu Y."/>
            <person name="Xu Q."/>
            <person name="Lander E."/>
            <person name="Nusbaum C."/>
            <person name="Galagan J."/>
            <person name="Birren B."/>
        </authorList>
    </citation>
    <scope>NUCLEOTIDE SEQUENCE [LARGE SCALE GENOMIC DNA]</scope>
    <source>
        <strain evidence="1 2">101-4-CHN</strain>
    </source>
</reference>
<dbReference type="AlphaFoldDB" id="C7XX70"/>
<accession>C7XX70</accession>
<dbReference type="HOGENOM" id="CLU_3390002_0_0_9"/>
<organism evidence="1 2">
    <name type="scientific">Limosilactobacillus coleohominis 101-4-CHN</name>
    <dbReference type="NCBI Taxonomy" id="575594"/>
    <lineage>
        <taxon>Bacteria</taxon>
        <taxon>Bacillati</taxon>
        <taxon>Bacillota</taxon>
        <taxon>Bacilli</taxon>
        <taxon>Lactobacillales</taxon>
        <taxon>Lactobacillaceae</taxon>
        <taxon>Limosilactobacillus</taxon>
    </lineage>
</organism>
<evidence type="ECO:0000313" key="2">
    <source>
        <dbReference type="Proteomes" id="UP000003987"/>
    </source>
</evidence>
<evidence type="ECO:0000313" key="1">
    <source>
        <dbReference type="EMBL" id="EEU29890.1"/>
    </source>
</evidence>
<gene>
    <name evidence="1" type="ORF">HMPREF0501_01355</name>
</gene>
<sequence>MKRQAYMRKLLAGTASFLIGSSCAVVLSLHNA</sequence>
<protein>
    <submittedName>
        <fullName evidence="1">Gram-positive signal peptide protein, YSIRK family</fullName>
    </submittedName>
</protein>
<keyword evidence="2" id="KW-1185">Reference proteome</keyword>
<dbReference type="Proteomes" id="UP000003987">
    <property type="component" value="Unassembled WGS sequence"/>
</dbReference>
<dbReference type="STRING" id="575594.HMPREF0501_01355"/>
<dbReference type="EMBL" id="GG698805">
    <property type="protein sequence ID" value="EEU29890.1"/>
    <property type="molecule type" value="Genomic_DNA"/>
</dbReference>